<dbReference type="Proteomes" id="UP000178912">
    <property type="component" value="Unassembled WGS sequence"/>
</dbReference>
<dbReference type="EMBL" id="FJUX01000055">
    <property type="protein sequence ID" value="CZT02264.1"/>
    <property type="molecule type" value="Genomic_DNA"/>
</dbReference>
<protein>
    <submittedName>
        <fullName evidence="1">Uncharacterized protein</fullName>
    </submittedName>
</protein>
<sequence length="42" mass="4695">MVEKREVWWPNGKASVSGPGITEDCGLYSFIRYKTSLCDSAL</sequence>
<evidence type="ECO:0000313" key="1">
    <source>
        <dbReference type="EMBL" id="CZT02264.1"/>
    </source>
</evidence>
<name>A0A1E1KYN9_9HELO</name>
<keyword evidence="2" id="KW-1185">Reference proteome</keyword>
<organism evidence="1 2">
    <name type="scientific">Rhynchosporium agropyri</name>
    <dbReference type="NCBI Taxonomy" id="914238"/>
    <lineage>
        <taxon>Eukaryota</taxon>
        <taxon>Fungi</taxon>
        <taxon>Dikarya</taxon>
        <taxon>Ascomycota</taxon>
        <taxon>Pezizomycotina</taxon>
        <taxon>Leotiomycetes</taxon>
        <taxon>Helotiales</taxon>
        <taxon>Ploettnerulaceae</taxon>
        <taxon>Rhynchosporium</taxon>
    </lineage>
</organism>
<dbReference type="AlphaFoldDB" id="A0A1E1KYN9"/>
<gene>
    <name evidence="1" type="ORF">RAG0_09501</name>
</gene>
<accession>A0A1E1KYN9</accession>
<evidence type="ECO:0000313" key="2">
    <source>
        <dbReference type="Proteomes" id="UP000178912"/>
    </source>
</evidence>
<reference evidence="2" key="1">
    <citation type="submission" date="2016-03" db="EMBL/GenBank/DDBJ databases">
        <authorList>
            <person name="Guldener U."/>
        </authorList>
    </citation>
    <scope>NUCLEOTIDE SEQUENCE [LARGE SCALE GENOMIC DNA]</scope>
    <source>
        <strain evidence="2">04CH-RAC-A.6.1</strain>
    </source>
</reference>
<proteinExistence type="predicted"/>